<dbReference type="InterPro" id="IPR036291">
    <property type="entry name" value="NAD(P)-bd_dom_sf"/>
</dbReference>
<accession>A0A385SWA8</accession>
<dbReference type="PROSITE" id="PS00061">
    <property type="entry name" value="ADH_SHORT"/>
    <property type="match status" value="1"/>
</dbReference>
<dbReference type="AlphaFoldDB" id="A0A385SWA8"/>
<protein>
    <submittedName>
        <fullName evidence="3">SDR family oxidoreductase</fullName>
    </submittedName>
</protein>
<name>A0A385SWA8_9BACT</name>
<dbReference type="NCBIfam" id="NF006776">
    <property type="entry name" value="PRK09291.1"/>
    <property type="match status" value="1"/>
</dbReference>
<dbReference type="InterPro" id="IPR002347">
    <property type="entry name" value="SDR_fam"/>
</dbReference>
<dbReference type="InterPro" id="IPR020904">
    <property type="entry name" value="Sc_DH/Rdtase_CS"/>
</dbReference>
<evidence type="ECO:0000313" key="4">
    <source>
        <dbReference type="Proteomes" id="UP000266183"/>
    </source>
</evidence>
<dbReference type="PRINTS" id="PR00081">
    <property type="entry name" value="GDHRDH"/>
</dbReference>
<dbReference type="SUPFAM" id="SSF51735">
    <property type="entry name" value="NAD(P)-binding Rossmann-fold domains"/>
    <property type="match status" value="1"/>
</dbReference>
<gene>
    <name evidence="3" type="ORF">D4L85_31530</name>
</gene>
<dbReference type="Proteomes" id="UP000266183">
    <property type="component" value="Chromosome"/>
</dbReference>
<sequence>MSNKKTILITGAGSGLGEGTAIGLAKAGYNVIAGVHISPQVTSLRLKAEELGLQDKLRVEKLDVLDPFDVNYALTWDIDILLLNSGIGEGGPAFEIPIDLVRRNFESNVFAPLNLAQKFIGKFITNKKKAKVIFTSSMGGFLSPWGLGIYCSTKHAIEAIANSLQQELTPYDIQVQTINPGSYLTGFNETVADSAFRWLDDAKNFTKQSAMKAQFDLLLANDTSRLDPNEMIDAMVNIVPQETGKYRNVVPKFVEDFIRDLQVKAWDQTI</sequence>
<dbReference type="PANTHER" id="PTHR42901:SF1">
    <property type="entry name" value="ALCOHOL DEHYDROGENASE"/>
    <property type="match status" value="1"/>
</dbReference>
<dbReference type="Pfam" id="PF00106">
    <property type="entry name" value="adh_short"/>
    <property type="match status" value="1"/>
</dbReference>
<keyword evidence="2" id="KW-0560">Oxidoreductase</keyword>
<evidence type="ECO:0000313" key="3">
    <source>
        <dbReference type="EMBL" id="AYB34836.1"/>
    </source>
</evidence>
<comment type="similarity">
    <text evidence="1">Belongs to the short-chain dehydrogenases/reductases (SDR) family.</text>
</comment>
<reference evidence="4" key="1">
    <citation type="submission" date="2018-09" db="EMBL/GenBank/DDBJ databases">
        <title>Chryseolinea sp. KIS68-18 isolated from soil.</title>
        <authorList>
            <person name="Weon H.-Y."/>
            <person name="Kwon S.-W."/>
            <person name="Lee S.A."/>
        </authorList>
    </citation>
    <scope>NUCLEOTIDE SEQUENCE [LARGE SCALE GENOMIC DNA]</scope>
    <source>
        <strain evidence="4">KIS68-18</strain>
    </source>
</reference>
<dbReference type="RefSeq" id="WP_119758089.1">
    <property type="nucleotide sequence ID" value="NZ_CP032382.1"/>
</dbReference>
<evidence type="ECO:0000256" key="2">
    <source>
        <dbReference type="ARBA" id="ARBA00023002"/>
    </source>
</evidence>
<proteinExistence type="inferred from homology"/>
<dbReference type="Gene3D" id="3.40.50.720">
    <property type="entry name" value="NAD(P)-binding Rossmann-like Domain"/>
    <property type="match status" value="1"/>
</dbReference>
<dbReference type="EMBL" id="CP032382">
    <property type="protein sequence ID" value="AYB34836.1"/>
    <property type="molecule type" value="Genomic_DNA"/>
</dbReference>
<keyword evidence="4" id="KW-1185">Reference proteome</keyword>
<dbReference type="OrthoDB" id="1235794at2"/>
<dbReference type="PANTHER" id="PTHR42901">
    <property type="entry name" value="ALCOHOL DEHYDROGENASE"/>
    <property type="match status" value="1"/>
</dbReference>
<evidence type="ECO:0000256" key="1">
    <source>
        <dbReference type="ARBA" id="ARBA00006484"/>
    </source>
</evidence>
<organism evidence="3 4">
    <name type="scientific">Chryseolinea soli</name>
    <dbReference type="NCBI Taxonomy" id="2321403"/>
    <lineage>
        <taxon>Bacteria</taxon>
        <taxon>Pseudomonadati</taxon>
        <taxon>Bacteroidota</taxon>
        <taxon>Cytophagia</taxon>
        <taxon>Cytophagales</taxon>
        <taxon>Fulvivirgaceae</taxon>
        <taxon>Chryseolinea</taxon>
    </lineage>
</organism>
<dbReference type="GO" id="GO:0016491">
    <property type="term" value="F:oxidoreductase activity"/>
    <property type="evidence" value="ECO:0007669"/>
    <property type="project" value="UniProtKB-KW"/>
</dbReference>
<dbReference type="KEGG" id="chk:D4L85_31530"/>